<feature type="binding site" evidence="6">
    <location>
        <position position="241"/>
    </location>
    <ligand>
        <name>a divalent metal cation</name>
        <dbReference type="ChEBI" id="CHEBI:60240"/>
        <label>2</label>
        <note>catalytic</note>
    </ligand>
</feature>
<dbReference type="GO" id="GO:0004239">
    <property type="term" value="F:initiator methionyl aminopeptidase activity"/>
    <property type="evidence" value="ECO:0007669"/>
    <property type="project" value="UniProtKB-UniRule"/>
</dbReference>
<dbReference type="GO" id="GO:0046872">
    <property type="term" value="F:metal ion binding"/>
    <property type="evidence" value="ECO:0007669"/>
    <property type="project" value="UniProtKB-UniRule"/>
</dbReference>
<protein>
    <recommendedName>
        <fullName evidence="6 7">Methionine aminopeptidase</fullName>
        <shortName evidence="6">MAP</shortName>
        <shortName evidence="6">MetAP</shortName>
        <ecNumber evidence="6 7">3.4.11.18</ecNumber>
    </recommendedName>
    <alternativeName>
        <fullName evidence="6">Peptidase M</fullName>
    </alternativeName>
</protein>
<evidence type="ECO:0000256" key="5">
    <source>
        <dbReference type="ARBA" id="ARBA00022801"/>
    </source>
</evidence>
<dbReference type="Pfam" id="PF00557">
    <property type="entry name" value="Peptidase_M24"/>
    <property type="match status" value="1"/>
</dbReference>
<reference evidence="9 10" key="1">
    <citation type="journal article" date="2015" name="Nature">
        <title>rRNA introns, odd ribosomes, and small enigmatic genomes across a large radiation of phyla.</title>
        <authorList>
            <person name="Brown C.T."/>
            <person name="Hug L.A."/>
            <person name="Thomas B.C."/>
            <person name="Sharon I."/>
            <person name="Castelle C.J."/>
            <person name="Singh A."/>
            <person name="Wilkins M.J."/>
            <person name="Williams K.H."/>
            <person name="Banfield J.F."/>
        </authorList>
    </citation>
    <scope>NUCLEOTIDE SEQUENCE [LARGE SCALE GENOMIC DNA]</scope>
</reference>
<feature type="binding site" evidence="6">
    <location>
        <position position="113"/>
    </location>
    <ligand>
        <name>a divalent metal cation</name>
        <dbReference type="ChEBI" id="CHEBI:60240"/>
        <label>1</label>
    </ligand>
</feature>
<feature type="binding site" evidence="6">
    <location>
        <position position="84"/>
    </location>
    <ligand>
        <name>substrate</name>
    </ligand>
</feature>
<evidence type="ECO:0000256" key="6">
    <source>
        <dbReference type="HAMAP-Rule" id="MF_01974"/>
    </source>
</evidence>
<dbReference type="InterPro" id="IPR001714">
    <property type="entry name" value="Pept_M24_MAP"/>
</dbReference>
<dbReference type="Gene3D" id="3.90.230.10">
    <property type="entry name" value="Creatinase/methionine aminopeptidase superfamily"/>
    <property type="match status" value="1"/>
</dbReference>
<feature type="binding site" evidence="6">
    <location>
        <position position="241"/>
    </location>
    <ligand>
        <name>a divalent metal cation</name>
        <dbReference type="ChEBI" id="CHEBI:60240"/>
        <label>1</label>
    </ligand>
</feature>
<dbReference type="HAMAP" id="MF_01974">
    <property type="entry name" value="MetAP_1"/>
    <property type="match status" value="1"/>
</dbReference>
<keyword evidence="2 6" id="KW-0031">Aminopeptidase</keyword>
<dbReference type="EMBL" id="LCLG01000002">
    <property type="protein sequence ID" value="KKU12319.1"/>
    <property type="molecule type" value="Genomic_DNA"/>
</dbReference>
<feature type="binding site" evidence="6">
    <location>
        <position position="102"/>
    </location>
    <ligand>
        <name>a divalent metal cation</name>
        <dbReference type="ChEBI" id="CHEBI:60240"/>
        <label>1</label>
    </ligand>
</feature>
<accession>A0A0G1MVQ6</accession>
<organism evidence="9 10">
    <name type="scientific">Candidatus Woesebacteria bacterium GW2011_GWA1_45_8</name>
    <dbReference type="NCBI Taxonomy" id="1618559"/>
    <lineage>
        <taxon>Bacteria</taxon>
        <taxon>Candidatus Woeseibacteriota</taxon>
    </lineage>
</organism>
<dbReference type="PRINTS" id="PR00599">
    <property type="entry name" value="MAPEPTIDASE"/>
</dbReference>
<feature type="binding site" evidence="6">
    <location>
        <position position="113"/>
    </location>
    <ligand>
        <name>a divalent metal cation</name>
        <dbReference type="ChEBI" id="CHEBI:60240"/>
        <label>2</label>
        <note>catalytic</note>
    </ligand>
</feature>
<comment type="function">
    <text evidence="1 6">Removes the N-terminal methionine from nascent proteins. The N-terminal methionine is often cleaved when the second residue in the primary sequence is small and uncharged (Met-Ala-, Cys, Gly, Pro, Ser, Thr, or Val). Requires deformylation of the N(alpha)-formylated initiator methionine before it can be hydrolyzed.</text>
</comment>
<keyword evidence="4 6" id="KW-0479">Metal-binding</keyword>
<feature type="domain" description="Peptidase M24" evidence="8">
    <location>
        <begin position="18"/>
        <end position="244"/>
    </location>
</feature>
<comment type="catalytic activity">
    <reaction evidence="6 7">
        <text>Release of N-terminal amino acids, preferentially methionine, from peptides and arylamides.</text>
        <dbReference type="EC" id="3.4.11.18"/>
    </reaction>
</comment>
<dbReference type="NCBIfam" id="TIGR00500">
    <property type="entry name" value="met_pdase_I"/>
    <property type="match status" value="1"/>
</dbReference>
<dbReference type="InterPro" id="IPR002467">
    <property type="entry name" value="Pept_M24A_MAP1"/>
</dbReference>
<dbReference type="PATRIC" id="fig|1618559.3.peg.62"/>
<evidence type="ECO:0000256" key="7">
    <source>
        <dbReference type="RuleBase" id="RU003653"/>
    </source>
</evidence>
<evidence type="ECO:0000256" key="3">
    <source>
        <dbReference type="ARBA" id="ARBA00022670"/>
    </source>
</evidence>
<gene>
    <name evidence="6" type="primary">map</name>
    <name evidence="9" type="ORF">UX19_C0002G0026</name>
</gene>
<dbReference type="PANTHER" id="PTHR43330">
    <property type="entry name" value="METHIONINE AMINOPEPTIDASE"/>
    <property type="match status" value="1"/>
</dbReference>
<comment type="caution">
    <text evidence="9">The sequence shown here is derived from an EMBL/GenBank/DDBJ whole genome shotgun (WGS) entry which is preliminary data.</text>
</comment>
<comment type="cofactor">
    <cofactor evidence="6">
        <name>Co(2+)</name>
        <dbReference type="ChEBI" id="CHEBI:48828"/>
    </cofactor>
    <cofactor evidence="6">
        <name>Zn(2+)</name>
        <dbReference type="ChEBI" id="CHEBI:29105"/>
    </cofactor>
    <cofactor evidence="6">
        <name>Mn(2+)</name>
        <dbReference type="ChEBI" id="CHEBI:29035"/>
    </cofactor>
    <cofactor evidence="6">
        <name>Fe(2+)</name>
        <dbReference type="ChEBI" id="CHEBI:29033"/>
    </cofactor>
    <text evidence="6">Binds 2 divalent metal cations per subunit. Has a high-affinity and a low affinity metal-binding site. The true nature of the physiological cofactor is under debate. The enzyme is active with cobalt, zinc, manganese or divalent iron ions. Most likely, methionine aminopeptidases function as mononuclear Fe(2+)-metalloproteases under physiological conditions, and the catalytically relevant metal-binding site has been assigned to the histidine-containing high-affinity site.</text>
</comment>
<feature type="binding site" evidence="6">
    <location>
        <position position="182"/>
    </location>
    <ligand>
        <name>substrate</name>
    </ligand>
</feature>
<dbReference type="Proteomes" id="UP000034653">
    <property type="component" value="Unassembled WGS sequence"/>
</dbReference>
<sequence>MMFKGDGSLKPKSPESIEMMRQGGKKLGQVKSVLRQAVKIGVSAEEIEQLARGLIREKGGTPSFMAVPGYSWATCVNVNEGLVHGIPKKEIVFKKGDVVSVDVGMQYEGFHTDTSFTLGLETDSSMNKFLQVGKNALRQAIDQIRAGKRIYDISFAIERTIKGAGLTPVRDLVGHGIGRHLHESPQIPCFTTGARGQTEEIPEGATLAVEVMYAQGSHKVEVAPDGWTIAMRDGKISALFEETVAALASGPLVLTEG</sequence>
<dbReference type="PANTHER" id="PTHR43330:SF27">
    <property type="entry name" value="METHIONINE AMINOPEPTIDASE"/>
    <property type="match status" value="1"/>
</dbReference>
<comment type="subunit">
    <text evidence="6">Monomer.</text>
</comment>
<dbReference type="GO" id="GO:0006508">
    <property type="term" value="P:proteolysis"/>
    <property type="evidence" value="ECO:0007669"/>
    <property type="project" value="UniProtKB-KW"/>
</dbReference>
<feature type="binding site" evidence="6">
    <location>
        <position position="175"/>
    </location>
    <ligand>
        <name>a divalent metal cation</name>
        <dbReference type="ChEBI" id="CHEBI:60240"/>
        <label>2</label>
        <note>catalytic</note>
    </ligand>
</feature>
<evidence type="ECO:0000256" key="1">
    <source>
        <dbReference type="ARBA" id="ARBA00002521"/>
    </source>
</evidence>
<keyword evidence="3 6" id="KW-0645">Protease</keyword>
<keyword evidence="5 6" id="KW-0378">Hydrolase</keyword>
<dbReference type="EC" id="3.4.11.18" evidence="6 7"/>
<evidence type="ECO:0000313" key="10">
    <source>
        <dbReference type="Proteomes" id="UP000034653"/>
    </source>
</evidence>
<dbReference type="GO" id="GO:0070006">
    <property type="term" value="F:metalloaminopeptidase activity"/>
    <property type="evidence" value="ECO:0007669"/>
    <property type="project" value="UniProtKB-UniRule"/>
</dbReference>
<dbReference type="AlphaFoldDB" id="A0A0G1MVQ6"/>
<comment type="similarity">
    <text evidence="6">Belongs to the peptidase M24A family. Methionine aminopeptidase type 1 subfamily.</text>
</comment>
<name>A0A0G1MVQ6_9BACT</name>
<evidence type="ECO:0000256" key="4">
    <source>
        <dbReference type="ARBA" id="ARBA00022723"/>
    </source>
</evidence>
<dbReference type="SUPFAM" id="SSF55920">
    <property type="entry name" value="Creatinase/aminopeptidase"/>
    <property type="match status" value="1"/>
</dbReference>
<evidence type="ECO:0000256" key="2">
    <source>
        <dbReference type="ARBA" id="ARBA00022438"/>
    </source>
</evidence>
<dbReference type="InterPro" id="IPR000994">
    <property type="entry name" value="Pept_M24"/>
</dbReference>
<feature type="binding site" evidence="6">
    <location>
        <position position="210"/>
    </location>
    <ligand>
        <name>a divalent metal cation</name>
        <dbReference type="ChEBI" id="CHEBI:60240"/>
        <label>2</label>
        <note>catalytic</note>
    </ligand>
</feature>
<dbReference type="GO" id="GO:0005829">
    <property type="term" value="C:cytosol"/>
    <property type="evidence" value="ECO:0007669"/>
    <property type="project" value="TreeGrafter"/>
</dbReference>
<evidence type="ECO:0000313" key="9">
    <source>
        <dbReference type="EMBL" id="KKU12319.1"/>
    </source>
</evidence>
<proteinExistence type="inferred from homology"/>
<evidence type="ECO:0000259" key="8">
    <source>
        <dbReference type="Pfam" id="PF00557"/>
    </source>
</evidence>
<dbReference type="InterPro" id="IPR036005">
    <property type="entry name" value="Creatinase/aminopeptidase-like"/>
</dbReference>